<feature type="transmembrane region" description="Helical" evidence="2">
    <location>
        <begin position="97"/>
        <end position="117"/>
    </location>
</feature>
<dbReference type="RefSeq" id="WP_369778768.1">
    <property type="nucleotide sequence ID" value="NZ_CP165727.1"/>
</dbReference>
<accession>A0AB39Y958</accession>
<gene>
    <name evidence="3" type="ORF">AB5J51_26065</name>
</gene>
<reference evidence="3" key="1">
    <citation type="submission" date="2024-08" db="EMBL/GenBank/DDBJ databases">
        <authorList>
            <person name="Yu S.T."/>
        </authorList>
    </citation>
    <scope>NUCLEOTIDE SEQUENCE</scope>
    <source>
        <strain evidence="3">R33</strain>
    </source>
</reference>
<evidence type="ECO:0000313" key="3">
    <source>
        <dbReference type="EMBL" id="XDV66145.1"/>
    </source>
</evidence>
<evidence type="ECO:0000256" key="1">
    <source>
        <dbReference type="SAM" id="MobiDB-lite"/>
    </source>
</evidence>
<evidence type="ECO:0000256" key="2">
    <source>
        <dbReference type="SAM" id="Phobius"/>
    </source>
</evidence>
<protein>
    <recommendedName>
        <fullName evidence="4">Integral membrane protein</fullName>
    </recommendedName>
</protein>
<organism evidence="3">
    <name type="scientific">Streptomyces sp. R33</name>
    <dbReference type="NCBI Taxonomy" id="3238629"/>
    <lineage>
        <taxon>Bacteria</taxon>
        <taxon>Bacillati</taxon>
        <taxon>Actinomycetota</taxon>
        <taxon>Actinomycetes</taxon>
        <taxon>Kitasatosporales</taxon>
        <taxon>Streptomycetaceae</taxon>
        <taxon>Streptomyces</taxon>
    </lineage>
</organism>
<keyword evidence="2" id="KW-0472">Membrane</keyword>
<proteinExistence type="predicted"/>
<dbReference type="AlphaFoldDB" id="A0AB39Y958"/>
<feature type="transmembrane region" description="Helical" evidence="2">
    <location>
        <begin position="138"/>
        <end position="161"/>
    </location>
</feature>
<evidence type="ECO:0008006" key="4">
    <source>
        <dbReference type="Google" id="ProtNLM"/>
    </source>
</evidence>
<keyword evidence="2" id="KW-0812">Transmembrane</keyword>
<feature type="region of interest" description="Disordered" evidence="1">
    <location>
        <begin position="295"/>
        <end position="326"/>
    </location>
</feature>
<feature type="transmembrane region" description="Helical" evidence="2">
    <location>
        <begin position="65"/>
        <end position="85"/>
    </location>
</feature>
<sequence>MELDKRPPGDGGEGCLVGVIRVPVKIVALIVVLPVRVVWDLLVAFGQAAARHVLRPLSVYVLQPVLRGIGRVLTVLLKLVFFWPWVGLWRYVLRPVYAHLLAPVGRALYAYLLRPLGEALAWVGRGGMRYLLAPLAKGVMWLVWAVCMTLFVWPWVGLWRYVLAPVGRGLLWVGAGFHRYVLTPVGHGLAAMGSVLYRYLLRPVGIGVYRYVLVPLWQVLVWAWHVAGRIVRAVWRGVRLAGWVLVGWPAAQVYRHVLTPVGHVVRDVWRTVRATVREVRADVRRVLFGGPGREPVRSRARTLGSTTAAGKNAPAPEISLHEQKQG</sequence>
<keyword evidence="2" id="KW-1133">Transmembrane helix</keyword>
<name>A0AB39Y958_9ACTN</name>
<feature type="transmembrane region" description="Helical" evidence="2">
    <location>
        <begin position="26"/>
        <end position="45"/>
    </location>
</feature>
<feature type="transmembrane region" description="Helical" evidence="2">
    <location>
        <begin position="208"/>
        <end position="227"/>
    </location>
</feature>
<dbReference type="EMBL" id="CP165727">
    <property type="protein sequence ID" value="XDV66145.1"/>
    <property type="molecule type" value="Genomic_DNA"/>
</dbReference>